<keyword evidence="5" id="KW-0964">Secreted</keyword>
<feature type="compositionally biased region" description="Low complexity" evidence="21">
    <location>
        <begin position="790"/>
        <end position="802"/>
    </location>
</feature>
<feature type="binding site" evidence="17">
    <location>
        <position position="684"/>
    </location>
    <ligand>
        <name>Ca(2+)</name>
        <dbReference type="ChEBI" id="CHEBI:29108"/>
        <label>2</label>
    </ligand>
</feature>
<feature type="binding site" evidence="16">
    <location>
        <position position="603"/>
    </location>
    <ligand>
        <name>substrate</name>
    </ligand>
</feature>
<evidence type="ECO:0000256" key="10">
    <source>
        <dbReference type="ARBA" id="ARBA00022837"/>
    </source>
</evidence>
<dbReference type="PANTHER" id="PTHR31517:SF59">
    <property type="entry name" value="PEROXIDASE"/>
    <property type="match status" value="1"/>
</dbReference>
<dbReference type="InterPro" id="IPR010255">
    <property type="entry name" value="Haem_peroxidase_sf"/>
</dbReference>
<dbReference type="PRINTS" id="PR00461">
    <property type="entry name" value="PLPEROXIDASE"/>
</dbReference>
<dbReference type="GO" id="GO:0006979">
    <property type="term" value="P:response to oxidative stress"/>
    <property type="evidence" value="ECO:0007669"/>
    <property type="project" value="InterPro"/>
</dbReference>
<feature type="active site" description="Proton acceptor" evidence="15">
    <location>
        <position position="509"/>
    </location>
</feature>
<dbReference type="InterPro" id="IPR019794">
    <property type="entry name" value="Peroxidases_AS"/>
</dbReference>
<keyword evidence="20" id="KW-0863">Zinc-finger</keyword>
<dbReference type="GO" id="GO:0020037">
    <property type="term" value="F:heme binding"/>
    <property type="evidence" value="ECO:0007669"/>
    <property type="project" value="InterPro"/>
</dbReference>
<dbReference type="GO" id="GO:0005634">
    <property type="term" value="C:nucleus"/>
    <property type="evidence" value="ECO:0007669"/>
    <property type="project" value="UniProtKB-SubCell"/>
</dbReference>
<dbReference type="GO" id="GO:0140825">
    <property type="term" value="F:lactoperoxidase activity"/>
    <property type="evidence" value="ECO:0007669"/>
    <property type="project" value="UniProtKB-EC"/>
</dbReference>
<feature type="binding site" evidence="17">
    <location>
        <position position="531"/>
    </location>
    <ligand>
        <name>Ca(2+)</name>
        <dbReference type="ChEBI" id="CHEBI:29108"/>
        <label>1</label>
    </ligand>
</feature>
<feature type="binding site" evidence="17">
    <location>
        <position position="517"/>
    </location>
    <ligand>
        <name>Ca(2+)</name>
        <dbReference type="ChEBI" id="CHEBI:29108"/>
        <label>1</label>
    </ligand>
</feature>
<feature type="site" description="Transition state stabilizer" evidence="18">
    <location>
        <position position="505"/>
    </location>
</feature>
<dbReference type="PROSITE" id="PS00435">
    <property type="entry name" value="PEROXIDASE_1"/>
    <property type="match status" value="1"/>
</dbReference>
<evidence type="ECO:0000259" key="23">
    <source>
        <dbReference type="PROSITE" id="PS50884"/>
    </source>
</evidence>
<comment type="function">
    <text evidence="2">Removal of H(2)O(2), oxidation of toxic reductants, biosynthesis and degradation of lignin, suberization, auxin catabolism, response to environmental stresses such as wounding, pathogen attack and oxidative stress. These functions might be dependent on each isozyme/isoform in each plant tissue.</text>
</comment>
<feature type="binding site" evidence="17">
    <location>
        <position position="513"/>
    </location>
    <ligand>
        <name>Ca(2+)</name>
        <dbReference type="ChEBI" id="CHEBI:29108"/>
        <label>1</label>
    </ligand>
</feature>
<evidence type="ECO:0000313" key="24">
    <source>
        <dbReference type="EMBL" id="KAK0600526.1"/>
    </source>
</evidence>
<feature type="binding site" evidence="17">
    <location>
        <position position="692"/>
    </location>
    <ligand>
        <name>Ca(2+)</name>
        <dbReference type="ChEBI" id="CHEBI:29108"/>
        <label>2</label>
    </ligand>
</feature>
<dbReference type="GO" id="GO:0003677">
    <property type="term" value="F:DNA binding"/>
    <property type="evidence" value="ECO:0007669"/>
    <property type="project" value="UniProtKB-UniRule"/>
</dbReference>
<feature type="compositionally biased region" description="Polar residues" evidence="21">
    <location>
        <begin position="766"/>
        <end position="781"/>
    </location>
</feature>
<evidence type="ECO:0000256" key="6">
    <source>
        <dbReference type="ARBA" id="ARBA00022559"/>
    </source>
</evidence>
<dbReference type="Proteomes" id="UP001168877">
    <property type="component" value="Unassembled WGS sequence"/>
</dbReference>
<dbReference type="SUPFAM" id="SSF48113">
    <property type="entry name" value="Heme-dependent peroxidases"/>
    <property type="match status" value="1"/>
</dbReference>
<dbReference type="FunFam" id="1.10.420.10:FF:000007">
    <property type="entry name" value="Peroxidase"/>
    <property type="match status" value="1"/>
</dbReference>
<sequence>MNGGDMSDFNKDSGIKLFGAKIPAPDIQIPARPEYMGVSALGFYFQDAETEGSKLEDRHGEPVKLSTFDNVKEEDQTPLEANEAQVNTKANQAETNSDQEKVFKRPDKIVPCPRCNSSETKFCYFNNYNVNQPRHFCKNCQRYWTAGGTMRNVPVGAGRRKNKHFASQFRQIILSADGVPITTLESPNSATHQLISCGDSATTFRPSVGNGTVLKFGPEVPLCESMETVLNLGDHKRSIDVGTVNRGENREEPTSSGSSVTASGIQGNDVPENVMQKEQVVLQGSCNELNTPHPAHCYPIPPWNVPWHPGWNTVTPMAAASQYPSDRVCVPNSSNLNPVQWCPTPVLAVPGFCPPNIPLQFVPASYWNCMSLWAAGAGNMSLTGPSGCSSPLSSTSNNSCCTGNGLPTLGKHSREPNFMEEEQTEQCILVPKTLRIDDPDEASKSSIWATLGINMTRRIPYQEVALADLRVGFYNSNCPRAESIILGVVQRHFRTDKSITAALLRMHFHDCFVRGCDASILLDSTSGKQSEKESGPNLTVRGFELIDEAKKALEEACPSTVSCADIITLATRDAVFLAGGLNYAVPTGRRDGLVSNMDEVNLPGPTLTVPQALQSFTSKGLNVNDMTTLLGGHTVGVAHCSFFQDRLSNFQGTGAPDRSMDPTLVAKLKRICGINANDPTAFLDQNTSFAFDNEYYNQIRLRRGVLQIDQELTSDTSTAGIVSGFASNPGGFQRSFANAMIKMGSIQVLVGNAGEIRQNCRVVNQGKPQQPTNPGTPQKSITPGKPKKPTTPVNPKKPTTPSKPKKPITPTKPKKPKTKNQASKHK</sequence>
<keyword evidence="25" id="KW-1185">Reference proteome</keyword>
<dbReference type="EMBL" id="JAUESC010000003">
    <property type="protein sequence ID" value="KAK0600526.1"/>
    <property type="molecule type" value="Genomic_DNA"/>
</dbReference>
<dbReference type="CDD" id="cd00693">
    <property type="entry name" value="secretory_peroxidase"/>
    <property type="match status" value="1"/>
</dbReference>
<evidence type="ECO:0000256" key="19">
    <source>
        <dbReference type="PIRSR" id="PIRSR600823-5"/>
    </source>
</evidence>
<feature type="binding site" evidence="17">
    <location>
        <position position="519"/>
    </location>
    <ligand>
        <name>Ca(2+)</name>
        <dbReference type="ChEBI" id="CHEBI:29108"/>
        <label>1</label>
    </ligand>
</feature>
<keyword evidence="14" id="KW-0376">Hydrogen peroxide</keyword>
<evidence type="ECO:0000256" key="7">
    <source>
        <dbReference type="ARBA" id="ARBA00022617"/>
    </source>
</evidence>
<dbReference type="PROSITE" id="PS50884">
    <property type="entry name" value="ZF_DOF_2"/>
    <property type="match status" value="1"/>
</dbReference>
<feature type="binding site" description="axial binding residue" evidence="17">
    <location>
        <position position="633"/>
    </location>
    <ligand>
        <name>heme b</name>
        <dbReference type="ChEBI" id="CHEBI:60344"/>
    </ligand>
    <ligandPart>
        <name>Fe</name>
        <dbReference type="ChEBI" id="CHEBI:18248"/>
    </ligandPart>
</feature>
<reference evidence="24" key="1">
    <citation type="journal article" date="2022" name="Plant J.">
        <title>Strategies of tolerance reflected in two North American maple genomes.</title>
        <authorList>
            <person name="McEvoy S.L."/>
            <person name="Sezen U.U."/>
            <person name="Trouern-Trend A."/>
            <person name="McMahon S.M."/>
            <person name="Schaberg P.G."/>
            <person name="Yang J."/>
            <person name="Wegrzyn J.L."/>
            <person name="Swenson N.G."/>
        </authorList>
    </citation>
    <scope>NUCLEOTIDE SEQUENCE</scope>
    <source>
        <strain evidence="24">NS2018</strain>
    </source>
</reference>
<keyword evidence="20" id="KW-0539">Nucleus</keyword>
<keyword evidence="8 17" id="KW-0479">Metal-binding</keyword>
<evidence type="ECO:0000256" key="5">
    <source>
        <dbReference type="ARBA" id="ARBA00022525"/>
    </source>
</evidence>
<protein>
    <recommendedName>
        <fullName evidence="4">peroxidase</fullName>
        <ecNumber evidence="4">1.11.1.7</ecNumber>
    </recommendedName>
</protein>
<dbReference type="InterPro" id="IPR033905">
    <property type="entry name" value="Secretory_peroxidase"/>
</dbReference>
<comment type="similarity">
    <text evidence="3">Belongs to the peroxidase family. Ascorbate peroxidase subfamily.</text>
</comment>
<feature type="binding site" evidence="17">
    <location>
        <position position="510"/>
    </location>
    <ligand>
        <name>Ca(2+)</name>
        <dbReference type="ChEBI" id="CHEBI:29108"/>
        <label>1</label>
    </ligand>
</feature>
<evidence type="ECO:0000256" key="1">
    <source>
        <dbReference type="ARBA" id="ARBA00000189"/>
    </source>
</evidence>
<evidence type="ECO:0000256" key="11">
    <source>
        <dbReference type="ARBA" id="ARBA00023002"/>
    </source>
</evidence>
<keyword evidence="20" id="KW-0238">DNA-binding</keyword>
<dbReference type="EC" id="1.11.1.7" evidence="4"/>
<evidence type="ECO:0000256" key="17">
    <source>
        <dbReference type="PIRSR" id="PIRSR600823-3"/>
    </source>
</evidence>
<keyword evidence="12 17" id="KW-0408">Iron</keyword>
<evidence type="ECO:0000256" key="3">
    <source>
        <dbReference type="ARBA" id="ARBA00006873"/>
    </source>
</evidence>
<dbReference type="InterPro" id="IPR019793">
    <property type="entry name" value="Peroxidases_heam-ligand_BS"/>
</dbReference>
<dbReference type="PROSITE" id="PS00436">
    <property type="entry name" value="PEROXIDASE_2"/>
    <property type="match status" value="1"/>
</dbReference>
<dbReference type="PROSITE" id="PS50873">
    <property type="entry name" value="PEROXIDASE_4"/>
    <property type="match status" value="1"/>
</dbReference>
<name>A0AA39SLH0_ACESA</name>
<evidence type="ECO:0000256" key="12">
    <source>
        <dbReference type="ARBA" id="ARBA00023004"/>
    </source>
</evidence>
<keyword evidence="7" id="KW-0349">Heme</keyword>
<comment type="caution">
    <text evidence="24">The sequence shown here is derived from an EMBL/GenBank/DDBJ whole genome shotgun (WGS) entry which is preliminary data.</text>
</comment>
<feature type="binding site" evidence="17">
    <location>
        <position position="515"/>
    </location>
    <ligand>
        <name>Ca(2+)</name>
        <dbReference type="ChEBI" id="CHEBI:29108"/>
        <label>1</label>
    </ligand>
</feature>
<feature type="binding site" evidence="17">
    <location>
        <position position="634"/>
    </location>
    <ligand>
        <name>Ca(2+)</name>
        <dbReference type="ChEBI" id="CHEBI:29108"/>
        <label>2</label>
    </ligand>
</feature>
<evidence type="ECO:0000256" key="9">
    <source>
        <dbReference type="ARBA" id="ARBA00022729"/>
    </source>
</evidence>
<keyword evidence="9" id="KW-0732">Signal</keyword>
<comment type="catalytic activity">
    <reaction evidence="1">
        <text>2 a phenolic donor + H2O2 = 2 a phenolic radical donor + 2 H2O</text>
        <dbReference type="Rhea" id="RHEA:56136"/>
        <dbReference type="ChEBI" id="CHEBI:15377"/>
        <dbReference type="ChEBI" id="CHEBI:16240"/>
        <dbReference type="ChEBI" id="CHEBI:139520"/>
        <dbReference type="ChEBI" id="CHEBI:139521"/>
        <dbReference type="EC" id="1.11.1.7"/>
    </reaction>
</comment>
<dbReference type="AlphaFoldDB" id="A0AA39SLH0"/>
<dbReference type="FunFam" id="1.10.520.10:FF:000001">
    <property type="entry name" value="Peroxidase"/>
    <property type="match status" value="1"/>
</dbReference>
<dbReference type="GO" id="GO:0006355">
    <property type="term" value="P:regulation of DNA-templated transcription"/>
    <property type="evidence" value="ECO:0007669"/>
    <property type="project" value="InterPro"/>
</dbReference>
<feature type="compositionally biased region" description="Polar residues" evidence="21">
    <location>
        <begin position="254"/>
        <end position="266"/>
    </location>
</feature>
<dbReference type="GO" id="GO:0042744">
    <property type="term" value="P:hydrogen peroxide catabolic process"/>
    <property type="evidence" value="ECO:0007669"/>
    <property type="project" value="UniProtKB-KW"/>
</dbReference>
<feature type="domain" description="Dof-type" evidence="23">
    <location>
        <begin position="110"/>
        <end position="164"/>
    </location>
</feature>
<comment type="cofactor">
    <cofactor evidence="17">
        <name>heme b</name>
        <dbReference type="ChEBI" id="CHEBI:60344"/>
    </cofactor>
    <text evidence="17">Binds 1 heme b (iron(II)-protoporphyrin IX) group per subunit.</text>
</comment>
<accession>A0AA39SLH0</accession>
<dbReference type="PROSITE" id="PS01361">
    <property type="entry name" value="ZF_DOF_1"/>
    <property type="match status" value="1"/>
</dbReference>
<dbReference type="Pfam" id="PF00141">
    <property type="entry name" value="peroxidase"/>
    <property type="match status" value="1"/>
</dbReference>
<dbReference type="Gene3D" id="1.10.520.10">
    <property type="match status" value="1"/>
</dbReference>
<keyword evidence="11" id="KW-0560">Oxidoreductase</keyword>
<evidence type="ECO:0000259" key="22">
    <source>
        <dbReference type="PROSITE" id="PS50873"/>
    </source>
</evidence>
<dbReference type="Pfam" id="PF02701">
    <property type="entry name" value="Zn_ribbon_Dof"/>
    <property type="match status" value="1"/>
</dbReference>
<evidence type="ECO:0000256" key="4">
    <source>
        <dbReference type="ARBA" id="ARBA00012313"/>
    </source>
</evidence>
<feature type="domain" description="Plant heme peroxidase family profile" evidence="22">
    <location>
        <begin position="468"/>
        <end position="764"/>
    </location>
</feature>
<feature type="disulfide bond" evidence="19">
    <location>
        <begin position="478"/>
        <end position="557"/>
    </location>
</feature>
<gene>
    <name evidence="24" type="ORF">LWI29_015855</name>
</gene>
<evidence type="ECO:0000313" key="25">
    <source>
        <dbReference type="Proteomes" id="UP001168877"/>
    </source>
</evidence>
<dbReference type="InterPro" id="IPR002016">
    <property type="entry name" value="Haem_peroxidase"/>
</dbReference>
<feature type="disulfide bond" evidence="19">
    <location>
        <begin position="640"/>
        <end position="672"/>
    </location>
</feature>
<evidence type="ECO:0000256" key="15">
    <source>
        <dbReference type="PIRSR" id="PIRSR600823-1"/>
    </source>
</evidence>
<keyword evidence="13 19" id="KW-1015">Disulfide bond</keyword>
<dbReference type="InterPro" id="IPR000823">
    <property type="entry name" value="Peroxidase_pln"/>
</dbReference>
<dbReference type="PRINTS" id="PR00458">
    <property type="entry name" value="PEROXIDASE"/>
</dbReference>
<organism evidence="24 25">
    <name type="scientific">Acer saccharum</name>
    <name type="common">Sugar maple</name>
    <dbReference type="NCBI Taxonomy" id="4024"/>
    <lineage>
        <taxon>Eukaryota</taxon>
        <taxon>Viridiplantae</taxon>
        <taxon>Streptophyta</taxon>
        <taxon>Embryophyta</taxon>
        <taxon>Tracheophyta</taxon>
        <taxon>Spermatophyta</taxon>
        <taxon>Magnoliopsida</taxon>
        <taxon>eudicotyledons</taxon>
        <taxon>Gunneridae</taxon>
        <taxon>Pentapetalae</taxon>
        <taxon>rosids</taxon>
        <taxon>malvids</taxon>
        <taxon>Sapindales</taxon>
        <taxon>Sapindaceae</taxon>
        <taxon>Hippocastanoideae</taxon>
        <taxon>Acereae</taxon>
        <taxon>Acer</taxon>
    </lineage>
</organism>
<reference evidence="24" key="2">
    <citation type="submission" date="2023-06" db="EMBL/GenBank/DDBJ databases">
        <authorList>
            <person name="Swenson N.G."/>
            <person name="Wegrzyn J.L."/>
            <person name="Mcevoy S.L."/>
        </authorList>
    </citation>
    <scope>NUCLEOTIDE SEQUENCE</scope>
    <source>
        <strain evidence="24">NS2018</strain>
        <tissue evidence="24">Leaf</tissue>
    </source>
</reference>
<evidence type="ECO:0000256" key="14">
    <source>
        <dbReference type="ARBA" id="ARBA00023324"/>
    </source>
</evidence>
<feature type="region of interest" description="Disordered" evidence="21">
    <location>
        <begin position="764"/>
        <end position="826"/>
    </location>
</feature>
<dbReference type="GO" id="GO:0008270">
    <property type="term" value="F:zinc ion binding"/>
    <property type="evidence" value="ECO:0007669"/>
    <property type="project" value="UniProtKB-KW"/>
</dbReference>
<feature type="region of interest" description="Disordered" evidence="21">
    <location>
        <begin position="244"/>
        <end position="267"/>
    </location>
</feature>
<proteinExistence type="inferred from homology"/>
<keyword evidence="20" id="KW-0862">Zinc</keyword>
<dbReference type="PANTHER" id="PTHR31517">
    <property type="match status" value="1"/>
</dbReference>
<evidence type="ECO:0000256" key="2">
    <source>
        <dbReference type="ARBA" id="ARBA00002322"/>
    </source>
</evidence>
<evidence type="ECO:0000256" key="8">
    <source>
        <dbReference type="ARBA" id="ARBA00022723"/>
    </source>
</evidence>
<feature type="compositionally biased region" description="Basic residues" evidence="21">
    <location>
        <begin position="812"/>
        <end position="826"/>
    </location>
</feature>
<keyword evidence="6" id="KW-0575">Peroxidase</keyword>
<comment type="cofactor">
    <cofactor evidence="17">
        <name>Ca(2+)</name>
        <dbReference type="ChEBI" id="CHEBI:29108"/>
    </cofactor>
    <text evidence="17">Binds 2 calcium ions per subunit.</text>
</comment>
<dbReference type="Gene3D" id="1.10.420.10">
    <property type="entry name" value="Peroxidase, domain 2"/>
    <property type="match status" value="1"/>
</dbReference>
<keyword evidence="10 17" id="KW-0106">Calcium</keyword>
<feature type="binding site" evidence="17">
    <location>
        <position position="687"/>
    </location>
    <ligand>
        <name>Ca(2+)</name>
        <dbReference type="ChEBI" id="CHEBI:29108"/>
        <label>2</label>
    </ligand>
</feature>
<feature type="disulfide bond" evidence="19">
    <location>
        <begin position="511"/>
        <end position="516"/>
    </location>
</feature>
<evidence type="ECO:0000256" key="21">
    <source>
        <dbReference type="SAM" id="MobiDB-lite"/>
    </source>
</evidence>
<evidence type="ECO:0000256" key="18">
    <source>
        <dbReference type="PIRSR" id="PIRSR600823-4"/>
    </source>
</evidence>
<comment type="subcellular location">
    <subcellularLocation>
        <location evidence="20">Nucleus</location>
    </subcellularLocation>
</comment>
<dbReference type="InterPro" id="IPR003851">
    <property type="entry name" value="Znf_Dof"/>
</dbReference>
<evidence type="ECO:0000256" key="13">
    <source>
        <dbReference type="ARBA" id="ARBA00023157"/>
    </source>
</evidence>
<evidence type="ECO:0000256" key="16">
    <source>
        <dbReference type="PIRSR" id="PIRSR600823-2"/>
    </source>
</evidence>
<evidence type="ECO:0000256" key="20">
    <source>
        <dbReference type="PROSITE-ProRule" id="PRU00071"/>
    </source>
</evidence>
<feature type="disulfide bond" evidence="19">
    <location>
        <begin position="563"/>
        <end position="760"/>
    </location>
</feature>